<sequence length="139" mass="15337">MHERRVRDGAKEALVYDASLYKHSWSDDTDNRTLFPVTPDSPRNTLSSLPSHTAHLQVIKPPFPPSIHAFLLSSIRRVFSLSLSFLKACAVLRLGLWAAFICGLIAGDNGNDDNECGFVRVCARVPLSVCECVPKNSVL</sequence>
<evidence type="ECO:0000313" key="1">
    <source>
        <dbReference type="EMBL" id="KAL1275466.1"/>
    </source>
</evidence>
<dbReference type="Proteomes" id="UP001558613">
    <property type="component" value="Unassembled WGS sequence"/>
</dbReference>
<proteinExistence type="predicted"/>
<reference evidence="1 2" key="1">
    <citation type="submission" date="2023-09" db="EMBL/GenBank/DDBJ databases">
        <authorList>
            <person name="Wang M."/>
        </authorList>
    </citation>
    <scope>NUCLEOTIDE SEQUENCE [LARGE SCALE GENOMIC DNA]</scope>
    <source>
        <strain evidence="1">GT-2023</strain>
        <tissue evidence="1">Liver</tissue>
    </source>
</reference>
<organism evidence="1 2">
    <name type="scientific">Cirrhinus molitorella</name>
    <name type="common">mud carp</name>
    <dbReference type="NCBI Taxonomy" id="172907"/>
    <lineage>
        <taxon>Eukaryota</taxon>
        <taxon>Metazoa</taxon>
        <taxon>Chordata</taxon>
        <taxon>Craniata</taxon>
        <taxon>Vertebrata</taxon>
        <taxon>Euteleostomi</taxon>
        <taxon>Actinopterygii</taxon>
        <taxon>Neopterygii</taxon>
        <taxon>Teleostei</taxon>
        <taxon>Ostariophysi</taxon>
        <taxon>Cypriniformes</taxon>
        <taxon>Cyprinidae</taxon>
        <taxon>Labeoninae</taxon>
        <taxon>Labeonini</taxon>
        <taxon>Cirrhinus</taxon>
    </lineage>
</organism>
<accession>A0ABR3NFG9</accession>
<comment type="caution">
    <text evidence="1">The sequence shown here is derived from an EMBL/GenBank/DDBJ whole genome shotgun (WGS) entry which is preliminary data.</text>
</comment>
<name>A0ABR3NFG9_9TELE</name>
<dbReference type="EMBL" id="JAYMGO010000004">
    <property type="protein sequence ID" value="KAL1275466.1"/>
    <property type="molecule type" value="Genomic_DNA"/>
</dbReference>
<protein>
    <submittedName>
        <fullName evidence="1">Uncharacterized protein</fullName>
    </submittedName>
</protein>
<evidence type="ECO:0000313" key="2">
    <source>
        <dbReference type="Proteomes" id="UP001558613"/>
    </source>
</evidence>
<keyword evidence="2" id="KW-1185">Reference proteome</keyword>
<gene>
    <name evidence="1" type="ORF">QQF64_035089</name>
</gene>